<evidence type="ECO:0000313" key="1">
    <source>
        <dbReference type="EMBL" id="QRD05335.1"/>
    </source>
</evidence>
<gene>
    <name evidence="1" type="ORF">JI435_422310</name>
</gene>
<proteinExistence type="predicted"/>
<dbReference type="AlphaFoldDB" id="A0A7U2I8S1"/>
<evidence type="ECO:0000313" key="2">
    <source>
        <dbReference type="Proteomes" id="UP000663193"/>
    </source>
</evidence>
<dbReference type="Proteomes" id="UP000663193">
    <property type="component" value="Chromosome 18"/>
</dbReference>
<reference evidence="2" key="1">
    <citation type="journal article" date="2021" name="BMC Genomics">
        <title>Chromosome-level genome assembly and manually-curated proteome of model necrotroph Parastagonospora nodorum Sn15 reveals a genome-wide trove of candidate effector homologs, and redundancy of virulence-related functions within an accessory chromosome.</title>
        <authorList>
            <person name="Bertazzoni S."/>
            <person name="Jones D.A.B."/>
            <person name="Phan H.T."/>
            <person name="Tan K.-C."/>
            <person name="Hane J.K."/>
        </authorList>
    </citation>
    <scope>NUCLEOTIDE SEQUENCE [LARGE SCALE GENOMIC DNA]</scope>
    <source>
        <strain evidence="2">SN15 / ATCC MYA-4574 / FGSC 10173)</strain>
    </source>
</reference>
<accession>A0A7U2I8S1</accession>
<dbReference type="VEuPathDB" id="FungiDB:JI435_422310"/>
<keyword evidence="2" id="KW-1185">Reference proteome</keyword>
<organism evidence="1 2">
    <name type="scientific">Phaeosphaeria nodorum (strain SN15 / ATCC MYA-4574 / FGSC 10173)</name>
    <name type="common">Glume blotch fungus</name>
    <name type="synonym">Parastagonospora nodorum</name>
    <dbReference type="NCBI Taxonomy" id="321614"/>
    <lineage>
        <taxon>Eukaryota</taxon>
        <taxon>Fungi</taxon>
        <taxon>Dikarya</taxon>
        <taxon>Ascomycota</taxon>
        <taxon>Pezizomycotina</taxon>
        <taxon>Dothideomycetes</taxon>
        <taxon>Pleosporomycetidae</taxon>
        <taxon>Pleosporales</taxon>
        <taxon>Pleosporineae</taxon>
        <taxon>Phaeosphaeriaceae</taxon>
        <taxon>Parastagonospora</taxon>
    </lineage>
</organism>
<sequence length="134" mass="15660">METDHDMQLPIAIQHSSPWARMFQVLRISSMHVYIGASFREVWHAGVKQIRIYILDSVADAILPQSDFDKLDDASGLLHCQRTWPKTRPVARLNLMKTRCIFEKRYDMTWLLLAKSRPLLDCADPPRLWPTRTL</sequence>
<protein>
    <submittedName>
        <fullName evidence="1">Uncharacterized protein</fullName>
    </submittedName>
</protein>
<dbReference type="EMBL" id="CP069040">
    <property type="protein sequence ID" value="QRD05335.1"/>
    <property type="molecule type" value="Genomic_DNA"/>
</dbReference>
<name>A0A7U2I8S1_PHANO</name>